<dbReference type="Proteomes" id="UP000594262">
    <property type="component" value="Unplaced"/>
</dbReference>
<dbReference type="InterPro" id="IPR052896">
    <property type="entry name" value="GGT-like_enzyme"/>
</dbReference>
<organism evidence="2 3">
    <name type="scientific">Clytia hemisphaerica</name>
    <dbReference type="NCBI Taxonomy" id="252671"/>
    <lineage>
        <taxon>Eukaryota</taxon>
        <taxon>Metazoa</taxon>
        <taxon>Cnidaria</taxon>
        <taxon>Hydrozoa</taxon>
        <taxon>Hydroidolina</taxon>
        <taxon>Leptothecata</taxon>
        <taxon>Obeliida</taxon>
        <taxon>Clytiidae</taxon>
        <taxon>Clytia</taxon>
    </lineage>
</organism>
<keyword evidence="1" id="KW-0472">Membrane</keyword>
<dbReference type="EnsemblMetazoa" id="CLYHEMT008469.2">
    <property type="protein sequence ID" value="CLYHEMP008469.2"/>
    <property type="gene ID" value="CLYHEMG008469"/>
</dbReference>
<evidence type="ECO:0008006" key="4">
    <source>
        <dbReference type="Google" id="ProtNLM"/>
    </source>
</evidence>
<accession>A0A7M5V279</accession>
<dbReference type="PANTHER" id="PTHR43881">
    <property type="entry name" value="GAMMA-GLUTAMYLTRANSPEPTIDASE (AFU_ORTHOLOGUE AFUA_4G13580)"/>
    <property type="match status" value="1"/>
</dbReference>
<keyword evidence="3" id="KW-1185">Reference proteome</keyword>
<keyword evidence="1" id="KW-0812">Transmembrane</keyword>
<dbReference type="SUPFAM" id="SSF56235">
    <property type="entry name" value="N-terminal nucleophile aminohydrolases (Ntn hydrolases)"/>
    <property type="match status" value="1"/>
</dbReference>
<feature type="transmembrane region" description="Helical" evidence="1">
    <location>
        <begin position="37"/>
        <end position="57"/>
    </location>
</feature>
<evidence type="ECO:0000256" key="1">
    <source>
        <dbReference type="SAM" id="Phobius"/>
    </source>
</evidence>
<feature type="transmembrane region" description="Helical" evidence="1">
    <location>
        <begin position="6"/>
        <end position="30"/>
    </location>
</feature>
<dbReference type="Pfam" id="PF01019">
    <property type="entry name" value="G_glu_transpept"/>
    <property type="match status" value="1"/>
</dbReference>
<dbReference type="PRINTS" id="PR01210">
    <property type="entry name" value="GGTRANSPTASE"/>
</dbReference>
<sequence length="623" mass="68382">MRSKSYFLLTLILICHTISLLFHLVLSFVFCIPDIKLCVILECLMFNLIMITHLGIFKVMNKIFNNIMRGFHTYNTRRSAVLSKHAAVATSDPTATQVGIQLLQNGGNAADAAVGIAATLNLVDPGSTGIGGDVFVLFYDAKTKKVKGLNASGRSSSNMSLVYLKAKGISRAQGHIRIPLNSADSVNVPGAAAGWVDTVECFGSGKLSLKEILQPAITLCKEGYPVHEFSAYLQQKNEGVLQRTPHSFPDDMLLNGRAPQHGDVVKNTKLAGIFEKLAAEGKRGFYEGSIAQSIVDAVQGCGGCLTMQDMASHTNTFDEPISTDYKGIRIWEMPPNGQGLVALIAFNILKEMDQIPGDRLSAPYMHRLIEAVHLGFADGFRHIADSAKPDVLKRLLSDEHAKSKAELIQEEKIASEHYHYPTINSGQNTVYFSVVDSEGNACSFINSVYNYHGSGIVPKDCGFALQSRGGNFSLEEDHPNCVGPNKRSYHTIIPGMATHADTGELFACFGNMGAFMQPQGHVQLMTNLIDHQMDPQLAIDMPRFNIIYPDNPQTRPTVHIEDGVSQETMDELTRYGHNVKLTTGWDRIMFGRAQIILNKRDTYGNRVLWSGSESRTDGCAMGY</sequence>
<dbReference type="InterPro" id="IPR029055">
    <property type="entry name" value="Ntn_hydrolases_N"/>
</dbReference>
<reference evidence="2" key="1">
    <citation type="submission" date="2021-01" db="UniProtKB">
        <authorList>
            <consortium name="EnsemblMetazoa"/>
        </authorList>
    </citation>
    <scope>IDENTIFICATION</scope>
</reference>
<keyword evidence="1" id="KW-1133">Transmembrane helix</keyword>
<dbReference type="OrthoDB" id="2015213at2759"/>
<evidence type="ECO:0000313" key="2">
    <source>
        <dbReference type="EnsemblMetazoa" id="CLYHEMP008469.2"/>
    </source>
</evidence>
<proteinExistence type="predicted"/>
<evidence type="ECO:0000313" key="3">
    <source>
        <dbReference type="Proteomes" id="UP000594262"/>
    </source>
</evidence>
<dbReference type="AlphaFoldDB" id="A0A7M5V279"/>
<dbReference type="Gene3D" id="3.60.20.40">
    <property type="match status" value="1"/>
</dbReference>
<dbReference type="InterPro" id="IPR043137">
    <property type="entry name" value="GGT_ssub_C"/>
</dbReference>
<name>A0A7M5V279_9CNID</name>
<protein>
    <recommendedName>
        <fullName evidence="4">Gamma-glutamyltransferase</fullName>
    </recommendedName>
</protein>
<dbReference type="Gene3D" id="1.10.246.230">
    <property type="match status" value="1"/>
</dbReference>
<dbReference type="PANTHER" id="PTHR43881:SF1">
    <property type="entry name" value="GAMMA-GLUTAMYLTRANSPEPTIDASE (AFU_ORTHOLOGUE AFUA_4G13580)"/>
    <property type="match status" value="1"/>
</dbReference>